<proteinExistence type="predicted"/>
<comment type="caution">
    <text evidence="1">The sequence shown here is derived from an EMBL/GenBank/DDBJ whole genome shotgun (WGS) entry which is preliminary data.</text>
</comment>
<organism evidence="1">
    <name type="scientific">marine sediment metagenome</name>
    <dbReference type="NCBI Taxonomy" id="412755"/>
    <lineage>
        <taxon>unclassified sequences</taxon>
        <taxon>metagenomes</taxon>
        <taxon>ecological metagenomes</taxon>
    </lineage>
</organism>
<dbReference type="AlphaFoldDB" id="X1SYI2"/>
<feature type="non-terminal residue" evidence="1">
    <location>
        <position position="1"/>
    </location>
</feature>
<name>X1SYI2_9ZZZZ</name>
<dbReference type="EMBL" id="BARW01013925">
    <property type="protein sequence ID" value="GAI72894.1"/>
    <property type="molecule type" value="Genomic_DNA"/>
</dbReference>
<accession>X1SYI2</accession>
<protein>
    <submittedName>
        <fullName evidence="1">Uncharacterized protein</fullName>
    </submittedName>
</protein>
<feature type="non-terminal residue" evidence="1">
    <location>
        <position position="106"/>
    </location>
</feature>
<evidence type="ECO:0000313" key="1">
    <source>
        <dbReference type="EMBL" id="GAI72894.1"/>
    </source>
</evidence>
<reference evidence="1" key="1">
    <citation type="journal article" date="2014" name="Front. Microbiol.">
        <title>High frequency of phylogenetically diverse reductive dehalogenase-homologous genes in deep subseafloor sedimentary metagenomes.</title>
        <authorList>
            <person name="Kawai M."/>
            <person name="Futagami T."/>
            <person name="Toyoda A."/>
            <person name="Takaki Y."/>
            <person name="Nishi S."/>
            <person name="Hori S."/>
            <person name="Arai W."/>
            <person name="Tsubouchi T."/>
            <person name="Morono Y."/>
            <person name="Uchiyama I."/>
            <person name="Ito T."/>
            <person name="Fujiyama A."/>
            <person name="Inagaki F."/>
            <person name="Takami H."/>
        </authorList>
    </citation>
    <scope>NUCLEOTIDE SEQUENCE</scope>
    <source>
        <strain evidence="1">Expedition CK06-06</strain>
    </source>
</reference>
<gene>
    <name evidence="1" type="ORF">S12H4_25129</name>
</gene>
<sequence>KVKQEELFTIIGGFDSSDIWKLNEIPAVYVEEYNEMLKEWASKKEITIKEVADNVSELKGEELEKYIENLSEITGKKLEIQGNGHILHQVPRIASKAYHPRANSGL</sequence>